<dbReference type="AlphaFoldDB" id="A0A4U8T551"/>
<dbReference type="EMBL" id="JRPR02000020">
    <property type="protein sequence ID" value="TLD94635.1"/>
    <property type="molecule type" value="Genomic_DNA"/>
</dbReference>
<dbReference type="STRING" id="1677920.LS71_08230"/>
<proteinExistence type="predicted"/>
<keyword evidence="2" id="KW-1185">Reference proteome</keyword>
<name>A0A4U8T551_9HELI</name>
<dbReference type="OrthoDB" id="5330011at2"/>
<dbReference type="RefSeq" id="WP_034356417.1">
    <property type="nucleotide sequence ID" value="NZ_JRPR02000020.1"/>
</dbReference>
<gene>
    <name evidence="1" type="ORF">LS71_009280</name>
</gene>
<evidence type="ECO:0000313" key="1">
    <source>
        <dbReference type="EMBL" id="TLD94635.1"/>
    </source>
</evidence>
<reference evidence="1 2" key="1">
    <citation type="journal article" date="2014" name="Genome Announc.">
        <title>Draft genome sequences of eight enterohepatic helicobacter species isolated from both laboratory and wild rodents.</title>
        <authorList>
            <person name="Sheh A."/>
            <person name="Shen Z."/>
            <person name="Fox J.G."/>
        </authorList>
    </citation>
    <scope>NUCLEOTIDE SEQUENCE [LARGE SCALE GENOMIC DNA]</scope>
    <source>
        <strain evidence="1 2">MIT 09-6949</strain>
    </source>
</reference>
<evidence type="ECO:0000313" key="2">
    <source>
        <dbReference type="Proteomes" id="UP000029733"/>
    </source>
</evidence>
<sequence>MRLDMFIGLVLGFLVLLFTSVCGNVFLYFKNQSLNKELARIDTLLNVQNAQIKALELDTQNYACDAESLNNFTREKYKSVMSEHEVESCESKLAEFEKALGIYEKR</sequence>
<organism evidence="1 2">
    <name type="scientific">Helicobacter jaachi</name>
    <dbReference type="NCBI Taxonomy" id="1677920"/>
    <lineage>
        <taxon>Bacteria</taxon>
        <taxon>Pseudomonadati</taxon>
        <taxon>Campylobacterota</taxon>
        <taxon>Epsilonproteobacteria</taxon>
        <taxon>Campylobacterales</taxon>
        <taxon>Helicobacteraceae</taxon>
        <taxon>Helicobacter</taxon>
    </lineage>
</organism>
<protein>
    <submittedName>
        <fullName evidence="1">Uncharacterized protein</fullName>
    </submittedName>
</protein>
<accession>A0A4U8T551</accession>
<comment type="caution">
    <text evidence="1">The sequence shown here is derived from an EMBL/GenBank/DDBJ whole genome shotgun (WGS) entry which is preliminary data.</text>
</comment>
<dbReference type="Proteomes" id="UP000029733">
    <property type="component" value="Unassembled WGS sequence"/>
</dbReference>